<feature type="compositionally biased region" description="Low complexity" evidence="1">
    <location>
        <begin position="159"/>
        <end position="199"/>
    </location>
</feature>
<feature type="compositionally biased region" description="Polar residues" evidence="1">
    <location>
        <begin position="209"/>
        <end position="218"/>
    </location>
</feature>
<feature type="compositionally biased region" description="Basic residues" evidence="1">
    <location>
        <begin position="370"/>
        <end position="381"/>
    </location>
</feature>
<evidence type="ECO:0000256" key="1">
    <source>
        <dbReference type="SAM" id="MobiDB-lite"/>
    </source>
</evidence>
<feature type="compositionally biased region" description="Basic residues" evidence="1">
    <location>
        <begin position="408"/>
        <end position="418"/>
    </location>
</feature>
<feature type="compositionally biased region" description="Basic residues" evidence="1">
    <location>
        <begin position="221"/>
        <end position="237"/>
    </location>
</feature>
<feature type="compositionally biased region" description="Basic and acidic residues" evidence="1">
    <location>
        <begin position="343"/>
        <end position="369"/>
    </location>
</feature>
<name>A0A183ASZ7_9TREM</name>
<feature type="compositionally biased region" description="Basic and acidic residues" evidence="1">
    <location>
        <begin position="10"/>
        <end position="23"/>
    </location>
</feature>
<dbReference type="WBParaSite" id="ECPE_0001011401-mRNA-1">
    <property type="protein sequence ID" value="ECPE_0001011401-mRNA-1"/>
    <property type="gene ID" value="ECPE_0001011401"/>
</dbReference>
<feature type="compositionally biased region" description="Low complexity" evidence="1">
    <location>
        <begin position="428"/>
        <end position="440"/>
    </location>
</feature>
<feature type="compositionally biased region" description="Low complexity" evidence="1">
    <location>
        <begin position="269"/>
        <end position="282"/>
    </location>
</feature>
<reference evidence="2" key="1">
    <citation type="submission" date="2016-06" db="UniProtKB">
        <authorList>
            <consortium name="WormBaseParasite"/>
        </authorList>
    </citation>
    <scope>IDENTIFICATION</scope>
</reference>
<feature type="compositionally biased region" description="Basic and acidic residues" evidence="1">
    <location>
        <begin position="555"/>
        <end position="565"/>
    </location>
</feature>
<feature type="compositionally biased region" description="Gly residues" evidence="1">
    <location>
        <begin position="504"/>
        <end position="514"/>
    </location>
</feature>
<sequence>LKRSPVGQRSTEKDSLMSGERRTQTGMDASFGVPPENPIYLDSDSDSLEIVASQTKAKHKPELSTTVISGSTTTASMTTAGTASTSITATIVSSTPGTHAPVTTMTSPVSVAVSDYKAPEIDTGNLSSDLISATDGLAEDEQLGSGDRADEEALGYTQSPRSHSPSLPLSFPLSEFDGSEASIVSSDASSLASDGSYYSNRSSECDCFNSGSFITSSQHDQRRRRHRAGEGRHHHRGYRDASWSRSSSSGDSFSGGRYSDYSNSEDSFDFGSSPGESPSGPVDEAHEAMLNQLKQQERKLRNELAKHRALANQLKEAQKRTHKLLQMEQLGTEESTKPVAPSSKEDKERAKAAVERLEAEHPKEEEHKTGATRRRTSRRRPKPGDSAKGESNIAETPSTSRSSDRVRPVRKTSAGRRKKEIELKEKLASSSSGTAPTSSTNQLEGKPGATAAARKEHPHPRPVPSESQARHRHAPAHRPTHGSKRGIQSQPKEKDEVRREASVGVGGDGGGGGASIADSGPEKGKPEKLDDRKVDESDTLVIANTAALVSADVDDPTRMHPDRLAENSTTKSVEMSKGPLETVHEVSVLAESQLVPTRKPWDDRDEDDEVKHVDYCYCCYCCYYYYHYY</sequence>
<feature type="compositionally biased region" description="Basic and acidic residues" evidence="1">
    <location>
        <begin position="520"/>
        <end position="536"/>
    </location>
</feature>
<protein>
    <submittedName>
        <fullName evidence="2">Cwf21 domain-containing protein</fullName>
    </submittedName>
</protein>
<feature type="compositionally biased region" description="Basic residues" evidence="1">
    <location>
        <begin position="470"/>
        <end position="484"/>
    </location>
</feature>
<proteinExistence type="predicted"/>
<organism evidence="2">
    <name type="scientific">Echinostoma caproni</name>
    <dbReference type="NCBI Taxonomy" id="27848"/>
    <lineage>
        <taxon>Eukaryota</taxon>
        <taxon>Metazoa</taxon>
        <taxon>Spiralia</taxon>
        <taxon>Lophotrochozoa</taxon>
        <taxon>Platyhelminthes</taxon>
        <taxon>Trematoda</taxon>
        <taxon>Digenea</taxon>
        <taxon>Plagiorchiida</taxon>
        <taxon>Echinostomata</taxon>
        <taxon>Echinostomatoidea</taxon>
        <taxon>Echinostomatidae</taxon>
        <taxon>Echinostoma</taxon>
    </lineage>
</organism>
<feature type="compositionally biased region" description="Basic and acidic residues" evidence="1">
    <location>
        <begin position="295"/>
        <end position="306"/>
    </location>
</feature>
<feature type="region of interest" description="Disordered" evidence="1">
    <location>
        <begin position="1"/>
        <end position="43"/>
    </location>
</feature>
<feature type="compositionally biased region" description="Low complexity" evidence="1">
    <location>
        <begin position="240"/>
        <end position="262"/>
    </location>
</feature>
<evidence type="ECO:0000313" key="2">
    <source>
        <dbReference type="WBParaSite" id="ECPE_0001011401-mRNA-1"/>
    </source>
</evidence>
<feature type="compositionally biased region" description="Basic and acidic residues" evidence="1">
    <location>
        <begin position="491"/>
        <end position="501"/>
    </location>
</feature>
<dbReference type="AlphaFoldDB" id="A0A183ASZ7"/>
<accession>A0A183ASZ7</accession>
<feature type="region of interest" description="Disordered" evidence="1">
    <location>
        <begin position="552"/>
        <end position="579"/>
    </location>
</feature>
<feature type="region of interest" description="Disordered" evidence="1">
    <location>
        <begin position="120"/>
        <end position="537"/>
    </location>
</feature>